<keyword evidence="14" id="KW-1185">Reference proteome</keyword>
<evidence type="ECO:0000256" key="2">
    <source>
        <dbReference type="ARBA" id="ARBA00008226"/>
    </source>
</evidence>
<dbReference type="EMBL" id="SOZD01000002">
    <property type="protein sequence ID" value="TFF25507.1"/>
    <property type="molecule type" value="Genomic_DNA"/>
</dbReference>
<dbReference type="HAMAP" id="MF_00255">
    <property type="entry name" value="Gly_tRNA_synth_beta"/>
    <property type="match status" value="1"/>
</dbReference>
<dbReference type="PRINTS" id="PR01045">
    <property type="entry name" value="TRNASYNTHGB"/>
</dbReference>
<evidence type="ECO:0000256" key="5">
    <source>
        <dbReference type="ARBA" id="ARBA00022598"/>
    </source>
</evidence>
<evidence type="ECO:0000259" key="12">
    <source>
        <dbReference type="Pfam" id="PF05746"/>
    </source>
</evidence>
<dbReference type="InterPro" id="IPR015944">
    <property type="entry name" value="Gly-tRNA-synth_bsu"/>
</dbReference>
<keyword evidence="7 11" id="KW-0067">ATP-binding</keyword>
<dbReference type="Pfam" id="PF05746">
    <property type="entry name" value="DALR_1"/>
    <property type="match status" value="1"/>
</dbReference>
<dbReference type="PANTHER" id="PTHR30075">
    <property type="entry name" value="GLYCYL-TRNA SYNTHETASE"/>
    <property type="match status" value="1"/>
</dbReference>
<dbReference type="GO" id="GO:0005829">
    <property type="term" value="C:cytosol"/>
    <property type="evidence" value="ECO:0007669"/>
    <property type="project" value="TreeGrafter"/>
</dbReference>
<dbReference type="RefSeq" id="WP_134761675.1">
    <property type="nucleotide sequence ID" value="NZ_SOZD01000002.1"/>
</dbReference>
<feature type="domain" description="DALR anticodon binding" evidence="12">
    <location>
        <begin position="625"/>
        <end position="723"/>
    </location>
</feature>
<evidence type="ECO:0000256" key="9">
    <source>
        <dbReference type="ARBA" id="ARBA00023146"/>
    </source>
</evidence>
<dbReference type="InterPro" id="IPR006194">
    <property type="entry name" value="Gly-tRNA-synth_heterodimer"/>
</dbReference>
<dbReference type="PROSITE" id="PS50861">
    <property type="entry name" value="AA_TRNA_LIGASE_II_GLYAB"/>
    <property type="match status" value="1"/>
</dbReference>
<keyword evidence="6 11" id="KW-0547">Nucleotide-binding</keyword>
<name>A0A4Y8RS22_9HYPH</name>
<dbReference type="GO" id="GO:0004820">
    <property type="term" value="F:glycine-tRNA ligase activity"/>
    <property type="evidence" value="ECO:0007669"/>
    <property type="project" value="UniProtKB-UniRule"/>
</dbReference>
<reference evidence="13 14" key="1">
    <citation type="submission" date="2019-03" db="EMBL/GenBank/DDBJ databases">
        <title>Jiella endophytica sp. nov., a novel endophytic bacterium isolated from root of Ficus microcarpa Linn. f.</title>
        <authorList>
            <person name="Tuo L."/>
        </authorList>
    </citation>
    <scope>NUCLEOTIDE SEQUENCE [LARGE SCALE GENOMIC DNA]</scope>
    <source>
        <strain evidence="13 14">CBS5Q-3</strain>
    </source>
</reference>
<dbReference type="GO" id="GO:0005524">
    <property type="term" value="F:ATP binding"/>
    <property type="evidence" value="ECO:0007669"/>
    <property type="project" value="UniProtKB-UniRule"/>
</dbReference>
<comment type="similarity">
    <text evidence="2 11">Belongs to the class-II aminoacyl-tRNA synthetase family.</text>
</comment>
<comment type="subcellular location">
    <subcellularLocation>
        <location evidence="1 11">Cytoplasm</location>
    </subcellularLocation>
</comment>
<evidence type="ECO:0000256" key="10">
    <source>
        <dbReference type="ARBA" id="ARBA00047937"/>
    </source>
</evidence>
<keyword evidence="8 11" id="KW-0648">Protein biosynthesis</keyword>
<dbReference type="AlphaFoldDB" id="A0A4Y8RS22"/>
<accession>A0A4Y8RS22</accession>
<sequence length="737" mass="79726">MPDLLLELRSEEIPARMQRKAAGDLKKLVTDALVEAGLTYEGAREYWTPRRLTLDVRGVDARSKDVVEERKGPRTDAPQKAIEGFLRGAGLASIEEAGVQTDPKKGDFYVATIRKPGRPAEEIVAEAMPKIIRDFPWPKSMRWGAASAAPGSLRWVRPLQSILCTFGPETEEPIVVDFEVDGIRAGNLTAGHRFHAPEPIKVRRFDDYAASLEKAFVVLDAERRKDIIRHDAENLAFAKGLEVVPDEGLLEEVSGLVEWPVTLMGAFEEEFLQIPPEVIQLTIKANQKCFVARPQGGDQTSTLSNDFLLVSNIAASDGGTEIARGNGKVVRARLSDALYFWQTDQADLPDLASLKPSADKFGLDLAKPLDQRMAKLDALGMTFHAKLGTQGERVERIAALAETIAATVFPDGAELGGAKVTGGEMKALVRRAALLAKADLTTEAVGEFPELQGLMGRYYAALQGEHPSVQAAIEEHYKPLGPGDQVPSDPVAISVALADKLDMLVGFWAIDEKPTGSKDPYALRRAALGVIRAVLENRLTLRLGTLTPAGDLVAFFHDRLKVQLRDSGARHDLVDAVLSGGADAAISPLEGEIHQSQNDDLLDVTRRVEALDSFLSTEDGANLLAGYRRAANILAAEEKKGTAIAAAVEPALLTEAEEKLLAAAIDRAEIELAGALETADYEQAMAALAKLRLPVDAFFDKVLVNAEDESVRANRLALLARIRAACGRVADFSRIAG</sequence>
<keyword evidence="9 11" id="KW-0030">Aminoacyl-tRNA synthetase</keyword>
<comment type="caution">
    <text evidence="13">The sequence shown here is derived from an EMBL/GenBank/DDBJ whole genome shotgun (WGS) entry which is preliminary data.</text>
</comment>
<evidence type="ECO:0000256" key="4">
    <source>
        <dbReference type="ARBA" id="ARBA00022490"/>
    </source>
</evidence>
<dbReference type="EC" id="6.1.1.14" evidence="11"/>
<comment type="subunit">
    <text evidence="3 11">Tetramer of two alpha and two beta subunits.</text>
</comment>
<dbReference type="GO" id="GO:0006426">
    <property type="term" value="P:glycyl-tRNA aminoacylation"/>
    <property type="evidence" value="ECO:0007669"/>
    <property type="project" value="UniProtKB-UniRule"/>
</dbReference>
<evidence type="ECO:0000313" key="14">
    <source>
        <dbReference type="Proteomes" id="UP000298179"/>
    </source>
</evidence>
<protein>
    <recommendedName>
        <fullName evidence="11">Glycine--tRNA ligase beta subunit</fullName>
        <ecNumber evidence="11">6.1.1.14</ecNumber>
    </recommendedName>
    <alternativeName>
        <fullName evidence="11">Glycyl-tRNA synthetase beta subunit</fullName>
        <shortName evidence="11">GlyRS</shortName>
    </alternativeName>
</protein>
<evidence type="ECO:0000256" key="7">
    <source>
        <dbReference type="ARBA" id="ARBA00022840"/>
    </source>
</evidence>
<gene>
    <name evidence="11" type="primary">glyS</name>
    <name evidence="13" type="ORF">E3C22_09165</name>
</gene>
<evidence type="ECO:0000313" key="13">
    <source>
        <dbReference type="EMBL" id="TFF25507.1"/>
    </source>
</evidence>
<comment type="catalytic activity">
    <reaction evidence="10 11">
        <text>tRNA(Gly) + glycine + ATP = glycyl-tRNA(Gly) + AMP + diphosphate</text>
        <dbReference type="Rhea" id="RHEA:16013"/>
        <dbReference type="Rhea" id="RHEA-COMP:9664"/>
        <dbReference type="Rhea" id="RHEA-COMP:9683"/>
        <dbReference type="ChEBI" id="CHEBI:30616"/>
        <dbReference type="ChEBI" id="CHEBI:33019"/>
        <dbReference type="ChEBI" id="CHEBI:57305"/>
        <dbReference type="ChEBI" id="CHEBI:78442"/>
        <dbReference type="ChEBI" id="CHEBI:78522"/>
        <dbReference type="ChEBI" id="CHEBI:456215"/>
        <dbReference type="EC" id="6.1.1.14"/>
    </reaction>
</comment>
<dbReference type="NCBIfam" id="TIGR00211">
    <property type="entry name" value="glyS"/>
    <property type="match status" value="1"/>
</dbReference>
<dbReference type="OrthoDB" id="9775440at2"/>
<evidence type="ECO:0000256" key="3">
    <source>
        <dbReference type="ARBA" id="ARBA00011209"/>
    </source>
</evidence>
<dbReference type="SUPFAM" id="SSF109604">
    <property type="entry name" value="HD-domain/PDEase-like"/>
    <property type="match status" value="1"/>
</dbReference>
<evidence type="ECO:0000256" key="11">
    <source>
        <dbReference type="HAMAP-Rule" id="MF_00255"/>
    </source>
</evidence>
<dbReference type="Proteomes" id="UP000298179">
    <property type="component" value="Unassembled WGS sequence"/>
</dbReference>
<dbReference type="GO" id="GO:0004814">
    <property type="term" value="F:arginine-tRNA ligase activity"/>
    <property type="evidence" value="ECO:0007669"/>
    <property type="project" value="InterPro"/>
</dbReference>
<evidence type="ECO:0000256" key="1">
    <source>
        <dbReference type="ARBA" id="ARBA00004496"/>
    </source>
</evidence>
<dbReference type="PANTHER" id="PTHR30075:SF2">
    <property type="entry name" value="GLYCINE--TRNA LIGASE, CHLOROPLASTIC_MITOCHONDRIAL 2"/>
    <property type="match status" value="1"/>
</dbReference>
<dbReference type="GO" id="GO:0006420">
    <property type="term" value="P:arginyl-tRNA aminoacylation"/>
    <property type="evidence" value="ECO:0007669"/>
    <property type="project" value="InterPro"/>
</dbReference>
<keyword evidence="5 11" id="KW-0436">Ligase</keyword>
<evidence type="ECO:0000256" key="6">
    <source>
        <dbReference type="ARBA" id="ARBA00022741"/>
    </source>
</evidence>
<evidence type="ECO:0000256" key="8">
    <source>
        <dbReference type="ARBA" id="ARBA00022917"/>
    </source>
</evidence>
<dbReference type="Pfam" id="PF02092">
    <property type="entry name" value="tRNA_synt_2f"/>
    <property type="match status" value="1"/>
</dbReference>
<organism evidence="13 14">
    <name type="scientific">Jiella endophytica</name>
    <dbReference type="NCBI Taxonomy" id="2558362"/>
    <lineage>
        <taxon>Bacteria</taxon>
        <taxon>Pseudomonadati</taxon>
        <taxon>Pseudomonadota</taxon>
        <taxon>Alphaproteobacteria</taxon>
        <taxon>Hyphomicrobiales</taxon>
        <taxon>Aurantimonadaceae</taxon>
        <taxon>Jiella</taxon>
    </lineage>
</organism>
<proteinExistence type="inferred from homology"/>
<keyword evidence="4 11" id="KW-0963">Cytoplasm</keyword>
<dbReference type="InterPro" id="IPR008909">
    <property type="entry name" value="DALR_anticod-bd"/>
</dbReference>